<evidence type="ECO:0000313" key="2">
    <source>
        <dbReference type="Proteomes" id="UP001283361"/>
    </source>
</evidence>
<proteinExistence type="predicted"/>
<keyword evidence="2" id="KW-1185">Reference proteome</keyword>
<dbReference type="AlphaFoldDB" id="A0AAE1CS87"/>
<dbReference type="Proteomes" id="UP001283361">
    <property type="component" value="Unassembled WGS sequence"/>
</dbReference>
<accession>A0AAE1CS87</accession>
<name>A0AAE1CS87_9GAST</name>
<organism evidence="1 2">
    <name type="scientific">Elysia crispata</name>
    <name type="common">lettuce slug</name>
    <dbReference type="NCBI Taxonomy" id="231223"/>
    <lineage>
        <taxon>Eukaryota</taxon>
        <taxon>Metazoa</taxon>
        <taxon>Spiralia</taxon>
        <taxon>Lophotrochozoa</taxon>
        <taxon>Mollusca</taxon>
        <taxon>Gastropoda</taxon>
        <taxon>Heterobranchia</taxon>
        <taxon>Euthyneura</taxon>
        <taxon>Panpulmonata</taxon>
        <taxon>Sacoglossa</taxon>
        <taxon>Placobranchoidea</taxon>
        <taxon>Plakobranchidae</taxon>
        <taxon>Elysia</taxon>
    </lineage>
</organism>
<comment type="caution">
    <text evidence="1">The sequence shown here is derived from an EMBL/GenBank/DDBJ whole genome shotgun (WGS) entry which is preliminary data.</text>
</comment>
<protein>
    <submittedName>
        <fullName evidence="1">Uncharacterized protein</fullName>
    </submittedName>
</protein>
<sequence length="180" mass="19499">MCSWGGIRCYPDIHAILIVLTGMDSKVPKWRRYSSITHSSMAGRGVDKLDTLVLFACKCINVIRKIGKILVLSVRSIPARGQVRPQFSHQTHDGRGDGVIPGGATTHREPITECGLDFRFFVSAIAWGAPEVKGSGTLPAFSPPYFSHPLFSRQALSLNQGSKGCAAETYSTFLATCSIA</sequence>
<reference evidence="1" key="1">
    <citation type="journal article" date="2023" name="G3 (Bethesda)">
        <title>A reference genome for the long-term kleptoplast-retaining sea slug Elysia crispata morphotype clarki.</title>
        <authorList>
            <person name="Eastman K.E."/>
            <person name="Pendleton A.L."/>
            <person name="Shaikh M.A."/>
            <person name="Suttiyut T."/>
            <person name="Ogas R."/>
            <person name="Tomko P."/>
            <person name="Gavelis G."/>
            <person name="Widhalm J.R."/>
            <person name="Wisecaver J.H."/>
        </authorList>
    </citation>
    <scope>NUCLEOTIDE SEQUENCE</scope>
    <source>
        <strain evidence="1">ECLA1</strain>
    </source>
</reference>
<dbReference type="EMBL" id="JAWDGP010006980">
    <property type="protein sequence ID" value="KAK3732102.1"/>
    <property type="molecule type" value="Genomic_DNA"/>
</dbReference>
<evidence type="ECO:0000313" key="1">
    <source>
        <dbReference type="EMBL" id="KAK3732102.1"/>
    </source>
</evidence>
<gene>
    <name evidence="1" type="ORF">RRG08_026487</name>
</gene>